<dbReference type="Gene3D" id="2.120.10.30">
    <property type="entry name" value="TolB, C-terminal domain"/>
    <property type="match status" value="1"/>
</dbReference>
<evidence type="ECO:0000256" key="2">
    <source>
        <dbReference type="ARBA" id="ARBA00009820"/>
    </source>
</evidence>
<dbReference type="SUPFAM" id="SSF52964">
    <property type="entry name" value="TolB, N-terminal domain"/>
    <property type="match status" value="1"/>
</dbReference>
<evidence type="ECO:0000313" key="8">
    <source>
        <dbReference type="Proteomes" id="UP001203945"/>
    </source>
</evidence>
<accession>A0ABT1MUL3</accession>
<proteinExistence type="inferred from homology"/>
<comment type="subcellular location">
    <subcellularLocation>
        <location evidence="1 5">Periplasm</location>
    </subcellularLocation>
</comment>
<evidence type="ECO:0000259" key="6">
    <source>
        <dbReference type="Pfam" id="PF04052"/>
    </source>
</evidence>
<name>A0ABT1MUL3_9RHOB</name>
<evidence type="ECO:0000256" key="4">
    <source>
        <dbReference type="ARBA" id="ARBA00022764"/>
    </source>
</evidence>
<keyword evidence="4 5" id="KW-0574">Periplasm</keyword>
<dbReference type="RefSeq" id="WP_255329575.1">
    <property type="nucleotide sequence ID" value="NZ_JAKZEU010000003.1"/>
</dbReference>
<dbReference type="SUPFAM" id="SSF69304">
    <property type="entry name" value="Tricorn protease N-terminal domain"/>
    <property type="match status" value="1"/>
</dbReference>
<organism evidence="7 8">
    <name type="scientific">Paracoccus albicereus</name>
    <dbReference type="NCBI Taxonomy" id="2922394"/>
    <lineage>
        <taxon>Bacteria</taxon>
        <taxon>Pseudomonadati</taxon>
        <taxon>Pseudomonadota</taxon>
        <taxon>Alphaproteobacteria</taxon>
        <taxon>Rhodobacterales</taxon>
        <taxon>Paracoccaceae</taxon>
        <taxon>Paracoccus</taxon>
    </lineage>
</organism>
<evidence type="ECO:0000256" key="3">
    <source>
        <dbReference type="ARBA" id="ARBA00022729"/>
    </source>
</evidence>
<evidence type="ECO:0000256" key="1">
    <source>
        <dbReference type="ARBA" id="ARBA00004418"/>
    </source>
</evidence>
<comment type="similarity">
    <text evidence="2 5">Belongs to the TolB family.</text>
</comment>
<dbReference type="EMBL" id="JAKZEU010000003">
    <property type="protein sequence ID" value="MCQ0970546.1"/>
    <property type="molecule type" value="Genomic_DNA"/>
</dbReference>
<keyword evidence="5" id="KW-0131">Cell cycle</keyword>
<dbReference type="Gene3D" id="3.40.50.10070">
    <property type="entry name" value="TolB, N-terminal domain"/>
    <property type="match status" value="1"/>
</dbReference>
<comment type="function">
    <text evidence="5">Part of the Tol-Pal system, which plays a role in outer membrane invagination during cell division and is important for maintaining outer membrane integrity.</text>
</comment>
<reference evidence="7 8" key="1">
    <citation type="submission" date="2022-03" db="EMBL/GenBank/DDBJ databases">
        <authorList>
            <person name="He Y."/>
        </authorList>
    </citation>
    <scope>NUCLEOTIDE SEQUENCE [LARGE SCALE GENOMIC DNA]</scope>
    <source>
        <strain evidence="7 8">TK19116</strain>
    </source>
</reference>
<feature type="signal peptide" evidence="5">
    <location>
        <begin position="1"/>
        <end position="21"/>
    </location>
</feature>
<dbReference type="InterPro" id="IPR011042">
    <property type="entry name" value="6-blade_b-propeller_TolB-like"/>
</dbReference>
<evidence type="ECO:0000313" key="7">
    <source>
        <dbReference type="EMBL" id="MCQ0970546.1"/>
    </source>
</evidence>
<dbReference type="Pfam" id="PF04052">
    <property type="entry name" value="TolB_N"/>
    <property type="match status" value="1"/>
</dbReference>
<keyword evidence="8" id="KW-1185">Reference proteome</keyword>
<feature type="chain" id="PRO_5044945314" description="Tol-Pal system protein TolB" evidence="5">
    <location>
        <begin position="22"/>
        <end position="458"/>
    </location>
</feature>
<comment type="caution">
    <text evidence="7">The sequence shown here is derived from an EMBL/GenBank/DDBJ whole genome shotgun (WGS) entry which is preliminary data.</text>
</comment>
<gene>
    <name evidence="5 7" type="primary">tolB</name>
    <name evidence="7" type="ORF">MLD63_08935</name>
</gene>
<dbReference type="InterPro" id="IPR011659">
    <property type="entry name" value="WD40"/>
</dbReference>
<dbReference type="InterPro" id="IPR007195">
    <property type="entry name" value="TolB_N"/>
</dbReference>
<sequence length="458" mass="49339" precursor="true">MIRIASIAALLTSVAALPLVAQEAAPDAGLSVDVAPQIGPAAEDEGGPLRIEITDGVVEPLAIAIAPFHGDGLAAEVQSVVEADLTGTGLFRSIDDDAFLETRDRFDAPVGYEKWKAINAQALVTGDVSATETEVTVRFRLFDIFSGQALGDGMQFVTARDDWRRAAHKMADQIYARLTGEAPYFDSRVAFIQETGPKDARLKRLGIMDYDGANIAWLTGDEALVLAPRFAPDGKSILYTSFESGFPQIRVMDVESVTSRPLTEASDTMAFSPRYSPDGKWIVYSQDKAGNSDIWQMEPATGTARPLIASPAIETSPDYSPDGTQIVFESDRSGSPQLYVAPADGSGEPVRISFGEGRYGTPAWSPNGDRIAFTRQEGESFHIGVMRADGSEETMLTESFLDEGPTWAPNGRVVMFTRVTPGGDGEPRLHSVDITGRNMRPLDLDFAASDPAWGPLLP</sequence>
<protein>
    <recommendedName>
        <fullName evidence="5">Tol-Pal system protein TolB</fullName>
    </recommendedName>
</protein>
<dbReference type="Pfam" id="PF07676">
    <property type="entry name" value="PD40"/>
    <property type="match status" value="5"/>
</dbReference>
<dbReference type="Proteomes" id="UP001203945">
    <property type="component" value="Unassembled WGS sequence"/>
</dbReference>
<dbReference type="NCBIfam" id="TIGR02800">
    <property type="entry name" value="propeller_TolB"/>
    <property type="match status" value="1"/>
</dbReference>
<evidence type="ECO:0000256" key="5">
    <source>
        <dbReference type="HAMAP-Rule" id="MF_00671"/>
    </source>
</evidence>
<feature type="domain" description="TolB N-terminal" evidence="6">
    <location>
        <begin position="49"/>
        <end position="149"/>
    </location>
</feature>
<dbReference type="PANTHER" id="PTHR36842:SF1">
    <property type="entry name" value="PROTEIN TOLB"/>
    <property type="match status" value="1"/>
</dbReference>
<dbReference type="InterPro" id="IPR014167">
    <property type="entry name" value="Tol-Pal_TolB"/>
</dbReference>
<keyword evidence="5" id="KW-0132">Cell division</keyword>
<keyword evidence="3 5" id="KW-0732">Signal</keyword>
<comment type="subunit">
    <text evidence="5">The Tol-Pal system is composed of five core proteins: the inner membrane proteins TolA, TolQ and TolR, the periplasmic protein TolB and the outer membrane protein Pal. They form a network linking the inner and outer membranes and the peptidoglycan layer.</text>
</comment>
<dbReference type="HAMAP" id="MF_00671">
    <property type="entry name" value="TolB"/>
    <property type="match status" value="1"/>
</dbReference>
<dbReference type="PANTHER" id="PTHR36842">
    <property type="entry name" value="PROTEIN TOLB HOMOLOG"/>
    <property type="match status" value="1"/>
</dbReference>